<dbReference type="Gene3D" id="3.40.50.300">
    <property type="entry name" value="P-loop containing nucleotide triphosphate hydrolases"/>
    <property type="match status" value="1"/>
</dbReference>
<evidence type="ECO:0000259" key="7">
    <source>
        <dbReference type="PROSITE" id="PS51709"/>
    </source>
</evidence>
<keyword evidence="9" id="KW-1185">Reference proteome</keyword>
<evidence type="ECO:0000256" key="1">
    <source>
        <dbReference type="ARBA" id="ARBA00004173"/>
    </source>
</evidence>
<dbReference type="Pfam" id="PF12631">
    <property type="entry name" value="MnmE_helical"/>
    <property type="match status" value="1"/>
</dbReference>
<keyword evidence="3 6" id="KW-0819">tRNA processing</keyword>
<keyword evidence="5 6" id="KW-0342">GTP-binding</keyword>
<dbReference type="STRING" id="431595.K3WYT9"/>
<dbReference type="GO" id="GO:0030488">
    <property type="term" value="P:tRNA methylation"/>
    <property type="evidence" value="ECO:0007669"/>
    <property type="project" value="TreeGrafter"/>
</dbReference>
<protein>
    <recommendedName>
        <fullName evidence="7">TrmE-type G domain-containing protein</fullName>
    </recommendedName>
</protein>
<dbReference type="Gene3D" id="1.20.120.430">
    <property type="entry name" value="tRNA modification GTPase MnmE domain 2"/>
    <property type="match status" value="1"/>
</dbReference>
<reference evidence="8" key="3">
    <citation type="submission" date="2015-02" db="UniProtKB">
        <authorList>
            <consortium name="EnsemblProtists"/>
        </authorList>
    </citation>
    <scope>IDENTIFICATION</scope>
    <source>
        <strain evidence="8">DAOM BR144</strain>
    </source>
</reference>
<dbReference type="PROSITE" id="PS51709">
    <property type="entry name" value="G_TRME"/>
    <property type="match status" value="1"/>
</dbReference>
<reference evidence="9" key="2">
    <citation type="submission" date="2010-04" db="EMBL/GenBank/DDBJ databases">
        <authorList>
            <person name="Buell R."/>
            <person name="Hamilton J."/>
            <person name="Hostetler J."/>
        </authorList>
    </citation>
    <scope>NUCLEOTIDE SEQUENCE [LARGE SCALE GENOMIC DNA]</scope>
    <source>
        <strain evidence="9">DAOM:BR144</strain>
    </source>
</reference>
<dbReference type="Proteomes" id="UP000019132">
    <property type="component" value="Unassembled WGS sequence"/>
</dbReference>
<reference evidence="9" key="1">
    <citation type="journal article" date="2010" name="Genome Biol.">
        <title>Genome sequence of the necrotrophic plant pathogen Pythium ultimum reveals original pathogenicity mechanisms and effector repertoire.</title>
        <authorList>
            <person name="Levesque C.A."/>
            <person name="Brouwer H."/>
            <person name="Cano L."/>
            <person name="Hamilton J.P."/>
            <person name="Holt C."/>
            <person name="Huitema E."/>
            <person name="Raffaele S."/>
            <person name="Robideau G.P."/>
            <person name="Thines M."/>
            <person name="Win J."/>
            <person name="Zerillo M.M."/>
            <person name="Beakes G.W."/>
            <person name="Boore J.L."/>
            <person name="Busam D."/>
            <person name="Dumas B."/>
            <person name="Ferriera S."/>
            <person name="Fuerstenberg S.I."/>
            <person name="Gachon C.M."/>
            <person name="Gaulin E."/>
            <person name="Govers F."/>
            <person name="Grenville-Briggs L."/>
            <person name="Horner N."/>
            <person name="Hostetler J."/>
            <person name="Jiang R.H."/>
            <person name="Johnson J."/>
            <person name="Krajaejun T."/>
            <person name="Lin H."/>
            <person name="Meijer H.J."/>
            <person name="Moore B."/>
            <person name="Morris P."/>
            <person name="Phuntmart V."/>
            <person name="Puiu D."/>
            <person name="Shetty J."/>
            <person name="Stajich J.E."/>
            <person name="Tripathy S."/>
            <person name="Wawra S."/>
            <person name="van West P."/>
            <person name="Whitty B.R."/>
            <person name="Coutinho P.M."/>
            <person name="Henrissat B."/>
            <person name="Martin F."/>
            <person name="Thomas P.D."/>
            <person name="Tyler B.M."/>
            <person name="De Vries R.P."/>
            <person name="Kamoun S."/>
            <person name="Yandell M."/>
            <person name="Tisserat N."/>
            <person name="Buell C.R."/>
        </authorList>
    </citation>
    <scope>NUCLEOTIDE SEQUENCE</scope>
    <source>
        <strain evidence="9">DAOM:BR144</strain>
    </source>
</reference>
<dbReference type="Pfam" id="PF01926">
    <property type="entry name" value="MMR_HSR1"/>
    <property type="match status" value="1"/>
</dbReference>
<comment type="similarity">
    <text evidence="2 6">Belongs to the TRAFAC class TrmE-Era-EngA-EngB-Septin-like GTPase superfamily. TrmE GTPase family.</text>
</comment>
<evidence type="ECO:0000256" key="4">
    <source>
        <dbReference type="ARBA" id="ARBA00022741"/>
    </source>
</evidence>
<dbReference type="VEuPathDB" id="FungiDB:PYU1_G010118"/>
<dbReference type="InterPro" id="IPR018948">
    <property type="entry name" value="GTP-bd_TrmE_N"/>
</dbReference>
<dbReference type="HOGENOM" id="CLU_019624_3_1_1"/>
<accession>K3WYT9</accession>
<dbReference type="InterPro" id="IPR006073">
    <property type="entry name" value="GTP-bd"/>
</dbReference>
<dbReference type="OMA" id="EFHCHGG"/>
<dbReference type="NCBIfam" id="TIGR00231">
    <property type="entry name" value="small_GTP"/>
    <property type="match status" value="1"/>
</dbReference>
<dbReference type="HAMAP" id="MF_00379">
    <property type="entry name" value="GTPase_MnmE"/>
    <property type="match status" value="1"/>
</dbReference>
<evidence type="ECO:0000256" key="3">
    <source>
        <dbReference type="ARBA" id="ARBA00022694"/>
    </source>
</evidence>
<dbReference type="InterPro" id="IPR005225">
    <property type="entry name" value="Small_GTP-bd"/>
</dbReference>
<dbReference type="InterPro" id="IPR004520">
    <property type="entry name" value="GTPase_MnmE"/>
</dbReference>
<keyword evidence="4 6" id="KW-0547">Nucleotide-binding</keyword>
<dbReference type="GO" id="GO:0002098">
    <property type="term" value="P:tRNA wobble uridine modification"/>
    <property type="evidence" value="ECO:0007669"/>
    <property type="project" value="TreeGrafter"/>
</dbReference>
<proteinExistence type="inferred from homology"/>
<dbReference type="SUPFAM" id="SSF116878">
    <property type="entry name" value="TrmE connector domain"/>
    <property type="match status" value="1"/>
</dbReference>
<evidence type="ECO:0000313" key="8">
    <source>
        <dbReference type="EnsemblProtists" id="PYU1_T010138"/>
    </source>
</evidence>
<dbReference type="InterPro" id="IPR027266">
    <property type="entry name" value="TrmE/GcvT-like"/>
</dbReference>
<dbReference type="InterPro" id="IPR027417">
    <property type="entry name" value="P-loop_NTPase"/>
</dbReference>
<dbReference type="GO" id="GO:0005525">
    <property type="term" value="F:GTP binding"/>
    <property type="evidence" value="ECO:0007669"/>
    <property type="project" value="UniProtKB-KW"/>
</dbReference>
<dbReference type="InterPro" id="IPR025867">
    <property type="entry name" value="MnmE_helical"/>
</dbReference>
<dbReference type="CDD" id="cd04164">
    <property type="entry name" value="trmE"/>
    <property type="match status" value="1"/>
</dbReference>
<dbReference type="EnsemblProtists" id="PYU1_T010138">
    <property type="protein sequence ID" value="PYU1_T010138"/>
    <property type="gene ID" value="PYU1_G010118"/>
</dbReference>
<dbReference type="NCBIfam" id="TIGR00450">
    <property type="entry name" value="mnmE_trmE_thdF"/>
    <property type="match status" value="1"/>
</dbReference>
<comment type="subcellular location">
    <subcellularLocation>
        <location evidence="1">Mitochondrion</location>
    </subcellularLocation>
</comment>
<dbReference type="InterPro" id="IPR031168">
    <property type="entry name" value="G_TrmE"/>
</dbReference>
<dbReference type="FunCoup" id="K3WYT9">
    <property type="interactions" value="28"/>
</dbReference>
<dbReference type="CDD" id="cd14858">
    <property type="entry name" value="TrmE_N"/>
    <property type="match status" value="1"/>
</dbReference>
<dbReference type="eggNOG" id="KOG1191">
    <property type="taxonomic scope" value="Eukaryota"/>
</dbReference>
<dbReference type="SUPFAM" id="SSF52540">
    <property type="entry name" value="P-loop containing nucleoside triphosphate hydrolases"/>
    <property type="match status" value="1"/>
</dbReference>
<evidence type="ECO:0000313" key="9">
    <source>
        <dbReference type="Proteomes" id="UP000019132"/>
    </source>
</evidence>
<sequence length="493" mass="53574">MLLRRVRALRSRRASATAVPRYAAARALGTAAESDTIYALSSAEGKAGVAVIRISGESAEQCLRQLSKTETLPEARMAAFRKLYHPVSKEHLDDAIAIRFPQPRSFTGEDVVELHVHGSIAVVSGVMEALSHMPHCRVAEPGEFTERAFENNKIDLMQVEGLADLLSAETEAQRTQALRQLSGEIGDVYEHWRSELVRCLAYTEAMIDFGDDEDDVTDASYEAAIDRVRALATSIQKHLADGRKGEILRNGVQVAILGPPNAGKSSLLNILARRPAAIVSSIAGTTRDIVQVPLNIAGYPVLVSDTAGLRETEDAIEQEGVLRAQQCATEADVRIVMMDIQNTELLGTEEYQSYIRDDAMIVLNKSDQTSPDAVAAIVHALGESAPRDHIHVISCSTSDGIDALIEKLAAIVKQKLQFSSGGAANGAIITRERHRQNLVECLACLDSFLENPYQSEIAAEDLRRAVVAVGRILGRIDVEDVLDVLFADFCIGK</sequence>
<evidence type="ECO:0000256" key="6">
    <source>
        <dbReference type="RuleBase" id="RU003313"/>
    </source>
</evidence>
<name>K3WYT9_GLOUD</name>
<dbReference type="PANTHER" id="PTHR42714:SF2">
    <property type="entry name" value="TRNA MODIFICATION GTPASE GTPBP3, MITOCHONDRIAL"/>
    <property type="match status" value="1"/>
</dbReference>
<dbReference type="GO" id="GO:0003924">
    <property type="term" value="F:GTPase activity"/>
    <property type="evidence" value="ECO:0007669"/>
    <property type="project" value="InterPro"/>
</dbReference>
<dbReference type="EMBL" id="GL376623">
    <property type="status" value="NOT_ANNOTATED_CDS"/>
    <property type="molecule type" value="Genomic_DNA"/>
</dbReference>
<dbReference type="Gene3D" id="3.30.1360.120">
    <property type="entry name" value="Probable tRNA modification gtpase trme, domain 1"/>
    <property type="match status" value="1"/>
</dbReference>
<evidence type="ECO:0000256" key="5">
    <source>
        <dbReference type="ARBA" id="ARBA00023134"/>
    </source>
</evidence>
<dbReference type="InParanoid" id="K3WYT9"/>
<dbReference type="AlphaFoldDB" id="K3WYT9"/>
<dbReference type="GO" id="GO:0005739">
    <property type="term" value="C:mitochondrion"/>
    <property type="evidence" value="ECO:0007669"/>
    <property type="project" value="UniProtKB-SubCell"/>
</dbReference>
<feature type="domain" description="TrmE-type G" evidence="7">
    <location>
        <begin position="251"/>
        <end position="413"/>
    </location>
</feature>
<dbReference type="Pfam" id="PF10396">
    <property type="entry name" value="TrmE_N"/>
    <property type="match status" value="1"/>
</dbReference>
<dbReference type="FunFam" id="3.30.1360.120:FF:000007">
    <property type="entry name" value="tRNA modification GTPase GTPBP3, mitochondrial"/>
    <property type="match status" value="1"/>
</dbReference>
<dbReference type="NCBIfam" id="NF003661">
    <property type="entry name" value="PRK05291.1-3"/>
    <property type="match status" value="1"/>
</dbReference>
<evidence type="ECO:0000256" key="2">
    <source>
        <dbReference type="ARBA" id="ARBA00011043"/>
    </source>
</evidence>
<organism evidence="8 9">
    <name type="scientific">Globisporangium ultimum (strain ATCC 200006 / CBS 805.95 / DAOM BR144)</name>
    <name type="common">Pythium ultimum</name>
    <dbReference type="NCBI Taxonomy" id="431595"/>
    <lineage>
        <taxon>Eukaryota</taxon>
        <taxon>Sar</taxon>
        <taxon>Stramenopiles</taxon>
        <taxon>Oomycota</taxon>
        <taxon>Peronosporomycetes</taxon>
        <taxon>Pythiales</taxon>
        <taxon>Pythiaceae</taxon>
        <taxon>Globisporangium</taxon>
    </lineage>
</organism>
<dbReference type="InterPro" id="IPR027368">
    <property type="entry name" value="MnmE_dom2"/>
</dbReference>
<dbReference type="PANTHER" id="PTHR42714">
    <property type="entry name" value="TRNA MODIFICATION GTPASE GTPBP3"/>
    <property type="match status" value="1"/>
</dbReference>